<dbReference type="FunFam" id="2.60.120.10:FF:000074">
    <property type="entry name" value="Potassium channel KAT2"/>
    <property type="match status" value="1"/>
</dbReference>
<dbReference type="Pfam" id="PF00520">
    <property type="entry name" value="Ion_trans"/>
    <property type="match status" value="1"/>
</dbReference>
<dbReference type="SMART" id="SM00100">
    <property type="entry name" value="cNMP"/>
    <property type="match status" value="1"/>
</dbReference>
<feature type="transmembrane region" description="Helical" evidence="14">
    <location>
        <begin position="212"/>
        <end position="238"/>
    </location>
</feature>
<dbReference type="GO" id="GO:0034702">
    <property type="term" value="C:monoatomic ion channel complex"/>
    <property type="evidence" value="ECO:0007669"/>
    <property type="project" value="UniProtKB-KW"/>
</dbReference>
<evidence type="ECO:0000256" key="14">
    <source>
        <dbReference type="RuleBase" id="RU369015"/>
    </source>
</evidence>
<dbReference type="SUPFAM" id="SSF48403">
    <property type="entry name" value="Ankyrin repeat"/>
    <property type="match status" value="1"/>
</dbReference>
<dbReference type="InterPro" id="IPR018490">
    <property type="entry name" value="cNMP-bd_dom_sf"/>
</dbReference>
<dbReference type="InterPro" id="IPR036770">
    <property type="entry name" value="Ankyrin_rpt-contain_sf"/>
</dbReference>
<gene>
    <name evidence="18" type="ORF">TAV2_LOCUS12468</name>
</gene>
<dbReference type="Proteomes" id="UP000836841">
    <property type="component" value="Chromosome 4"/>
</dbReference>
<evidence type="ECO:0000256" key="15">
    <source>
        <dbReference type="SAM" id="MobiDB-lite"/>
    </source>
</evidence>
<comment type="similarity">
    <text evidence="2 14">Belongs to the potassium channel family. Plant (TC 1.A.1.4) subfamily.</text>
</comment>
<dbReference type="InterPro" id="IPR045319">
    <property type="entry name" value="KAT/AKT"/>
</dbReference>
<dbReference type="FunFam" id="1.10.287.70:FF:000123">
    <property type="entry name" value="Potassium channel KAT3"/>
    <property type="match status" value="1"/>
</dbReference>
<dbReference type="GO" id="GO:0005249">
    <property type="term" value="F:voltage-gated potassium channel activity"/>
    <property type="evidence" value="ECO:0007669"/>
    <property type="project" value="UniProtKB-UniRule"/>
</dbReference>
<keyword evidence="10 14" id="KW-0406">Ion transport</keyword>
<dbReference type="InterPro" id="IPR005821">
    <property type="entry name" value="Ion_trans_dom"/>
</dbReference>
<comment type="subunit">
    <text evidence="14">The potassium channel is composed of a homo- or heterotetrameric complex of pore-forming subunits.</text>
</comment>
<dbReference type="EMBL" id="OU466860">
    <property type="protein sequence ID" value="CAH2061041.1"/>
    <property type="molecule type" value="Genomic_DNA"/>
</dbReference>
<dbReference type="InterPro" id="IPR000595">
    <property type="entry name" value="cNMP-bd_dom"/>
</dbReference>
<reference evidence="18 19" key="1">
    <citation type="submission" date="2022-03" db="EMBL/GenBank/DDBJ databases">
        <authorList>
            <person name="Nunn A."/>
            <person name="Chopra R."/>
            <person name="Nunn A."/>
            <person name="Contreras Garrido A."/>
        </authorList>
    </citation>
    <scope>NUCLEOTIDE SEQUENCE [LARGE SCALE GENOMIC DNA]</scope>
</reference>
<comment type="function">
    <text evidence="14">Potassium channel.</text>
</comment>
<evidence type="ECO:0000256" key="11">
    <source>
        <dbReference type="ARBA" id="ARBA00023136"/>
    </source>
</evidence>
<feature type="transmembrane region" description="Helical" evidence="14">
    <location>
        <begin position="117"/>
        <end position="138"/>
    </location>
</feature>
<dbReference type="Pfam" id="PF12796">
    <property type="entry name" value="Ank_2"/>
    <property type="match status" value="2"/>
</dbReference>
<evidence type="ECO:0000256" key="8">
    <source>
        <dbReference type="ARBA" id="ARBA00022958"/>
    </source>
</evidence>
<evidence type="ECO:0000313" key="18">
    <source>
        <dbReference type="EMBL" id="CAH2061041.1"/>
    </source>
</evidence>
<dbReference type="Gene3D" id="2.60.120.10">
    <property type="entry name" value="Jelly Rolls"/>
    <property type="match status" value="1"/>
</dbReference>
<feature type="domain" description="Cyclic nucleotide-binding" evidence="16">
    <location>
        <begin position="397"/>
        <end position="505"/>
    </location>
</feature>
<evidence type="ECO:0000256" key="1">
    <source>
        <dbReference type="ARBA" id="ARBA00004141"/>
    </source>
</evidence>
<accession>A0AAU9S6T2</accession>
<dbReference type="PRINTS" id="PR01463">
    <property type="entry name" value="EAGCHANLFMLY"/>
</dbReference>
<dbReference type="SMART" id="SM00248">
    <property type="entry name" value="ANK"/>
    <property type="match status" value="5"/>
</dbReference>
<dbReference type="Pfam" id="PF00027">
    <property type="entry name" value="cNMP_binding"/>
    <property type="match status" value="1"/>
</dbReference>
<dbReference type="Gene3D" id="1.25.40.20">
    <property type="entry name" value="Ankyrin repeat-containing domain"/>
    <property type="match status" value="1"/>
</dbReference>
<dbReference type="PRINTS" id="PR01415">
    <property type="entry name" value="ANKYRIN"/>
</dbReference>
<evidence type="ECO:0000256" key="12">
    <source>
        <dbReference type="ARBA" id="ARBA00023303"/>
    </source>
</evidence>
<keyword evidence="6 14" id="KW-0631">Potassium channel</keyword>
<evidence type="ECO:0000256" key="4">
    <source>
        <dbReference type="ARBA" id="ARBA00022538"/>
    </source>
</evidence>
<dbReference type="PROSITE" id="PS50088">
    <property type="entry name" value="ANK_REPEAT"/>
    <property type="match status" value="2"/>
</dbReference>
<evidence type="ECO:0000313" key="19">
    <source>
        <dbReference type="Proteomes" id="UP000836841"/>
    </source>
</evidence>
<feature type="transmembrane region" description="Helical" evidence="14">
    <location>
        <begin position="295"/>
        <end position="318"/>
    </location>
</feature>
<evidence type="ECO:0000256" key="13">
    <source>
        <dbReference type="PROSITE-ProRule" id="PRU00023"/>
    </source>
</evidence>
<evidence type="ECO:0000256" key="6">
    <source>
        <dbReference type="ARBA" id="ARBA00022826"/>
    </source>
</evidence>
<feature type="region of interest" description="Disordered" evidence="15">
    <location>
        <begin position="736"/>
        <end position="755"/>
    </location>
</feature>
<evidence type="ECO:0000256" key="7">
    <source>
        <dbReference type="ARBA" id="ARBA00022882"/>
    </source>
</evidence>
<name>A0AAU9S6T2_THLAR</name>
<dbReference type="InterPro" id="IPR002110">
    <property type="entry name" value="Ankyrin_rpt"/>
</dbReference>
<dbReference type="Pfam" id="PF11834">
    <property type="entry name" value="KHA"/>
    <property type="match status" value="1"/>
</dbReference>
<keyword evidence="4 14" id="KW-0633">Potassium transport</keyword>
<keyword evidence="7 14" id="KW-0851">Voltage-gated channel</keyword>
<dbReference type="Gene3D" id="1.10.287.70">
    <property type="match status" value="1"/>
</dbReference>
<keyword evidence="8 14" id="KW-0630">Potassium</keyword>
<keyword evidence="19" id="KW-1185">Reference proteome</keyword>
<feature type="domain" description="KHA" evidence="17">
    <location>
        <begin position="828"/>
        <end position="894"/>
    </location>
</feature>
<evidence type="ECO:0000256" key="5">
    <source>
        <dbReference type="ARBA" id="ARBA00022692"/>
    </source>
</evidence>
<keyword evidence="3 14" id="KW-0813">Transport</keyword>
<feature type="repeat" description="ANK" evidence="13">
    <location>
        <begin position="678"/>
        <end position="710"/>
    </location>
</feature>
<comment type="caution">
    <text evidence="14">Lacks conserved residue(s) required for the propagation of feature annotation.</text>
</comment>
<dbReference type="InterPro" id="IPR021789">
    <property type="entry name" value="KHA_dom"/>
</dbReference>
<comment type="subcellular location">
    <subcellularLocation>
        <location evidence="1 14">Membrane</location>
        <topology evidence="1 14">Multi-pass membrane protein</topology>
    </subcellularLocation>
</comment>
<protein>
    <recommendedName>
        <fullName evidence="14">Potassium channel</fullName>
    </recommendedName>
</protein>
<organism evidence="18 19">
    <name type="scientific">Thlaspi arvense</name>
    <name type="common">Field penny-cress</name>
    <dbReference type="NCBI Taxonomy" id="13288"/>
    <lineage>
        <taxon>Eukaryota</taxon>
        <taxon>Viridiplantae</taxon>
        <taxon>Streptophyta</taxon>
        <taxon>Embryophyta</taxon>
        <taxon>Tracheophyta</taxon>
        <taxon>Spermatophyta</taxon>
        <taxon>Magnoliopsida</taxon>
        <taxon>eudicotyledons</taxon>
        <taxon>Gunneridae</taxon>
        <taxon>Pentapetalae</taxon>
        <taxon>rosids</taxon>
        <taxon>malvids</taxon>
        <taxon>Brassicales</taxon>
        <taxon>Brassicaceae</taxon>
        <taxon>Thlaspideae</taxon>
        <taxon>Thlaspi</taxon>
    </lineage>
</organism>
<evidence type="ECO:0000256" key="9">
    <source>
        <dbReference type="ARBA" id="ARBA00022989"/>
    </source>
</evidence>
<proteinExistence type="inferred from homology"/>
<evidence type="ECO:0000256" key="10">
    <source>
        <dbReference type="ARBA" id="ARBA00023065"/>
    </source>
</evidence>
<keyword evidence="13" id="KW-0040">ANK repeat</keyword>
<keyword evidence="5 14" id="KW-0812">Transmembrane</keyword>
<keyword evidence="9 14" id="KW-1133">Transmembrane helix</keyword>
<sequence length="894" mass="99960">MDKKKKVWFWGDKDGQVDGGGGGRVKEAEDDVAEHLSRDGTMSQYSLSKGLLPSLGATSRSSRDVNLRRFIISPFDPRYRAWETFLVFLVLYTAWASPFEFGFLQKPRAPLSILDNVVNGFFAVDIVLTFFLAFLDKATYLLVDDPKRIAWRYTSTWLVFDVVSTFPYESFGSLLHESIQGYGIFSMLRLWRLRRVSNCFARLEKDRRYSYFWVRCTKMLLVTLFVIHCGACFLYSIAAHYPDPSKTFMALTDENWKQSPLAVRYNTAMYWSITTFSTTGYGDIHGVNSREMTFILFYMVFNLGLSAYIIGNMTNLVVHVTGRTRKFRDTIQAASGFGQRNNLPVRLQDQMVAHLCLRYRTDSEGLQQQEIIDSLPKAIRSSISHYLFYEVVDKIYLFHGISNDLLFQLVTEMKAEYFPPKEDVILQNEAPTDFYILVTGAVEIIARVNGVEQASRSVVVVKEAKRGNVFGEVGVLCYRPQLFTVRTKRLSQLLRLNRTTLLNLVQANVGDGAIIMNNLLQHLKESEDPVMKGILADTEHMLAQGKMDLPLSLCFAATRGDDLLLHQLLRRGSSPDEMDKNGRTALHIAASRGSHYCVVLLLEHGADPNIRDSEGNVPLWEAIIGRHEGIAKLLAENGAKLSVDSVSNFSCLAVEKNSLESLKDIIKYGGDVTLADGNGTTALHRAVSEGHLEIVKFLLDKGADLDMPDSYGWTPRGLAEHQGHEDIKTLFHDHRPVEKKPKRVSGTPEFPVAGKPLMRYSSEPTMPHSGELVQEGGQLVVSQRRKLSNFRNSLFGFISAANTGDDGVETTRSPAVPAGGGGAFYPARVTISSPENGEIGGKVVSLPNSLEELLEIGEKKMGFVPTKVLTREGAEIDDITLIRDGDFLLLARDP</sequence>
<comment type="domain">
    <text evidence="14">The segment S4 is probably the voltage-sensor and is characterized by a series of positively charged amino acids. The pore-forming region H5 is enclosed by the transmembrane segments S5 and S6 in the Shaker-type (1P/6TM) and contains the GYGD signature motif which seems to be involved in potassium selectivity.</text>
</comment>
<evidence type="ECO:0000259" key="16">
    <source>
        <dbReference type="PROSITE" id="PS50042"/>
    </source>
</evidence>
<keyword evidence="12 14" id="KW-0407">Ion channel</keyword>
<dbReference type="PROSITE" id="PS51490">
    <property type="entry name" value="KHA"/>
    <property type="match status" value="1"/>
</dbReference>
<feature type="transmembrane region" description="Helical" evidence="14">
    <location>
        <begin position="79"/>
        <end position="97"/>
    </location>
</feature>
<dbReference type="CDD" id="cd00038">
    <property type="entry name" value="CAP_ED"/>
    <property type="match status" value="1"/>
</dbReference>
<dbReference type="PROSITE" id="PS50297">
    <property type="entry name" value="ANK_REP_REGION"/>
    <property type="match status" value="2"/>
</dbReference>
<dbReference type="SUPFAM" id="SSF81324">
    <property type="entry name" value="Voltage-gated potassium channels"/>
    <property type="match status" value="1"/>
</dbReference>
<dbReference type="SUPFAM" id="SSF51206">
    <property type="entry name" value="cAMP-binding domain-like"/>
    <property type="match status" value="1"/>
</dbReference>
<dbReference type="PANTHER" id="PTHR45743">
    <property type="entry name" value="POTASSIUM CHANNEL AKT1"/>
    <property type="match status" value="1"/>
</dbReference>
<dbReference type="InterPro" id="IPR014710">
    <property type="entry name" value="RmlC-like_jellyroll"/>
</dbReference>
<dbReference type="AlphaFoldDB" id="A0AAU9S6T2"/>
<keyword evidence="11 14" id="KW-0472">Membrane</keyword>
<dbReference type="PROSITE" id="PS50042">
    <property type="entry name" value="CNMP_BINDING_3"/>
    <property type="match status" value="1"/>
</dbReference>
<dbReference type="PANTHER" id="PTHR45743:SF13">
    <property type="entry name" value="POTASSIUM CHANNEL AKT6"/>
    <property type="match status" value="1"/>
</dbReference>
<dbReference type="InterPro" id="IPR003938">
    <property type="entry name" value="K_chnl_volt-dep_EAG/ELK/ERG"/>
</dbReference>
<evidence type="ECO:0000259" key="17">
    <source>
        <dbReference type="PROSITE" id="PS51490"/>
    </source>
</evidence>
<comment type="domain">
    <text evidence="14">The KHA domain (rich in hydrophobic and acidic residues) present in the C-terminal part is likely to be important for tetramerization.</text>
</comment>
<evidence type="ECO:0000256" key="2">
    <source>
        <dbReference type="ARBA" id="ARBA00007929"/>
    </source>
</evidence>
<feature type="repeat" description="ANK" evidence="13">
    <location>
        <begin position="581"/>
        <end position="613"/>
    </location>
</feature>
<evidence type="ECO:0000256" key="3">
    <source>
        <dbReference type="ARBA" id="ARBA00022448"/>
    </source>
</evidence>